<name>A0AC59YAE6_RANTA</name>
<organism evidence="1 2">
    <name type="scientific">Rangifer tarandus platyrhynchus</name>
    <name type="common">Svalbard reindeer</name>
    <dbReference type="NCBI Taxonomy" id="3082113"/>
    <lineage>
        <taxon>Eukaryota</taxon>
        <taxon>Metazoa</taxon>
        <taxon>Chordata</taxon>
        <taxon>Craniata</taxon>
        <taxon>Vertebrata</taxon>
        <taxon>Euteleostomi</taxon>
        <taxon>Mammalia</taxon>
        <taxon>Eutheria</taxon>
        <taxon>Laurasiatheria</taxon>
        <taxon>Artiodactyla</taxon>
        <taxon>Ruminantia</taxon>
        <taxon>Pecora</taxon>
        <taxon>Cervidae</taxon>
        <taxon>Odocoileinae</taxon>
        <taxon>Rangifer</taxon>
    </lineage>
</organism>
<protein>
    <submittedName>
        <fullName evidence="1">Uncharacterized protein</fullName>
    </submittedName>
</protein>
<evidence type="ECO:0000313" key="1">
    <source>
        <dbReference type="EMBL" id="CAM9527410.1"/>
    </source>
</evidence>
<dbReference type="Proteomes" id="UP001162501">
    <property type="component" value="Chromosome 11"/>
</dbReference>
<reference evidence="1" key="1">
    <citation type="submission" date="2023-05" db="EMBL/GenBank/DDBJ databases">
        <authorList>
            <consortium name="ELIXIR-Norway"/>
        </authorList>
    </citation>
    <scope>NUCLEOTIDE SEQUENCE</scope>
</reference>
<sequence>MLNGLPIQRLIHARSPPQVAESGEPGVWPLQLHLSQSCRAVSPRQGCPGQPCARWAGGRPTQLLAQTEGLGKRGRSEQGLLKGKHLRSQGRRGESRWDRTSVPKV</sequence>
<gene>
    <name evidence="1" type="ORF">MRATA1EN22A_LOCUS3793</name>
</gene>
<evidence type="ECO:0000313" key="2">
    <source>
        <dbReference type="Proteomes" id="UP001162501"/>
    </source>
</evidence>
<reference evidence="1" key="2">
    <citation type="submission" date="2025-03" db="EMBL/GenBank/DDBJ databases">
        <authorList>
            <consortium name="ELIXIR-Norway"/>
            <consortium name="Elixir Norway"/>
        </authorList>
    </citation>
    <scope>NUCLEOTIDE SEQUENCE</scope>
</reference>
<accession>A0AC59YAE6</accession>
<proteinExistence type="predicted"/>
<dbReference type="EMBL" id="OX596095">
    <property type="protein sequence ID" value="CAM9527410.1"/>
    <property type="molecule type" value="Genomic_DNA"/>
</dbReference>